<dbReference type="Pfam" id="PF02879">
    <property type="entry name" value="PGM_PMM_II"/>
    <property type="match status" value="1"/>
</dbReference>
<dbReference type="InterPro" id="IPR005841">
    <property type="entry name" value="Alpha-D-phosphohexomutase_SF"/>
</dbReference>
<evidence type="ECO:0000256" key="3">
    <source>
        <dbReference type="ARBA" id="ARBA00022553"/>
    </source>
</evidence>
<comment type="similarity">
    <text evidence="2 7">Belongs to the phosphohexose mutase family.</text>
</comment>
<name>A0ABD5DYR5_9ACTN</name>
<dbReference type="PANTHER" id="PTHR45745:SF1">
    <property type="entry name" value="PHOSPHOGLUCOMUTASE 2B-RELATED"/>
    <property type="match status" value="1"/>
</dbReference>
<dbReference type="GO" id="GO:0016853">
    <property type="term" value="F:isomerase activity"/>
    <property type="evidence" value="ECO:0007669"/>
    <property type="project" value="UniProtKB-KW"/>
</dbReference>
<dbReference type="Pfam" id="PF00408">
    <property type="entry name" value="PGM_PMM_IV"/>
    <property type="match status" value="1"/>
</dbReference>
<organism evidence="13 14">
    <name type="scientific">Streptomyces evansiae</name>
    <dbReference type="NCBI Taxonomy" id="3075535"/>
    <lineage>
        <taxon>Bacteria</taxon>
        <taxon>Bacillati</taxon>
        <taxon>Actinomycetota</taxon>
        <taxon>Actinomycetes</taxon>
        <taxon>Kitasatosporales</taxon>
        <taxon>Streptomycetaceae</taxon>
        <taxon>Streptomyces</taxon>
    </lineage>
</organism>
<keyword evidence="5 7" id="KW-0460">Magnesium</keyword>
<dbReference type="SUPFAM" id="SSF55957">
    <property type="entry name" value="Phosphoglucomutase, C-terminal domain"/>
    <property type="match status" value="1"/>
</dbReference>
<dbReference type="Proteomes" id="UP001183607">
    <property type="component" value="Unassembled WGS sequence"/>
</dbReference>
<keyword evidence="3" id="KW-0597">Phosphoprotein</keyword>
<dbReference type="Pfam" id="PF02880">
    <property type="entry name" value="PGM_PMM_III"/>
    <property type="match status" value="1"/>
</dbReference>
<dbReference type="PROSITE" id="PS00710">
    <property type="entry name" value="PGM_PMM"/>
    <property type="match status" value="1"/>
</dbReference>
<dbReference type="Gene3D" id="3.40.120.10">
    <property type="entry name" value="Alpha-D-Glucose-1,6-Bisphosphate, subunit A, domain 3"/>
    <property type="match status" value="3"/>
</dbReference>
<dbReference type="GO" id="GO:0046872">
    <property type="term" value="F:metal ion binding"/>
    <property type="evidence" value="ECO:0007669"/>
    <property type="project" value="UniProtKB-KW"/>
</dbReference>
<dbReference type="InterPro" id="IPR036900">
    <property type="entry name" value="A-D-PHexomutase_C_sf"/>
</dbReference>
<feature type="domain" description="Alpha-D-phosphohexomutase C-terminal" evidence="9">
    <location>
        <begin position="519"/>
        <end position="540"/>
    </location>
</feature>
<keyword evidence="4 7" id="KW-0479">Metal-binding</keyword>
<evidence type="ECO:0000256" key="8">
    <source>
        <dbReference type="SAM" id="MobiDB-lite"/>
    </source>
</evidence>
<evidence type="ECO:0000259" key="11">
    <source>
        <dbReference type="Pfam" id="PF02879"/>
    </source>
</evidence>
<feature type="region of interest" description="Disordered" evidence="8">
    <location>
        <begin position="488"/>
        <end position="523"/>
    </location>
</feature>
<evidence type="ECO:0000256" key="2">
    <source>
        <dbReference type="ARBA" id="ARBA00010231"/>
    </source>
</evidence>
<dbReference type="EMBL" id="JAVRER010000002">
    <property type="protein sequence ID" value="MDT0414239.1"/>
    <property type="molecule type" value="Genomic_DNA"/>
</dbReference>
<gene>
    <name evidence="13" type="ORF">RM574_01945</name>
</gene>
<evidence type="ECO:0000256" key="1">
    <source>
        <dbReference type="ARBA" id="ARBA00001946"/>
    </source>
</evidence>
<dbReference type="CDD" id="cd05799">
    <property type="entry name" value="PGM2"/>
    <property type="match status" value="1"/>
</dbReference>
<dbReference type="Pfam" id="PF02878">
    <property type="entry name" value="PGM_PMM_I"/>
    <property type="match status" value="1"/>
</dbReference>
<dbReference type="InterPro" id="IPR005845">
    <property type="entry name" value="A-D-PHexomutase_a/b/a-II"/>
</dbReference>
<dbReference type="PRINTS" id="PR00509">
    <property type="entry name" value="PGMPMM"/>
</dbReference>
<evidence type="ECO:0000259" key="9">
    <source>
        <dbReference type="Pfam" id="PF00408"/>
    </source>
</evidence>
<dbReference type="AlphaFoldDB" id="A0ABD5DYR5"/>
<dbReference type="InterPro" id="IPR005843">
    <property type="entry name" value="A-D-PHexomutase_C"/>
</dbReference>
<dbReference type="RefSeq" id="WP_311676545.1">
    <property type="nucleotide sequence ID" value="NZ_JAVRER010000002.1"/>
</dbReference>
<protein>
    <submittedName>
        <fullName evidence="13">Phospho-sugar mutase</fullName>
        <ecNumber evidence="13">5.4.2.-</ecNumber>
    </submittedName>
</protein>
<dbReference type="SUPFAM" id="SSF53738">
    <property type="entry name" value="Phosphoglucomutase, first 3 domains"/>
    <property type="match status" value="3"/>
</dbReference>
<comment type="cofactor">
    <cofactor evidence="1">
        <name>Mg(2+)</name>
        <dbReference type="ChEBI" id="CHEBI:18420"/>
    </cofactor>
</comment>
<evidence type="ECO:0000256" key="7">
    <source>
        <dbReference type="RuleBase" id="RU004326"/>
    </source>
</evidence>
<feature type="domain" description="Alpha-D-phosphohexomutase alpha/beta/alpha" evidence="12">
    <location>
        <begin position="332"/>
        <end position="441"/>
    </location>
</feature>
<sequence>MVDKDDAKDLIDRARRWLAEDPDPDTRAELAALLGAEDLDALRDRFAGLLRFGTAGLRGELGAGPSRMNRAVVIRAAAGLAAFLREHGKGDGLVVVGYDARHKSADFARDTAAVLTGAGLRAAVLPRPLPTPVLAFAIGHLGAVAGVEVTASHNPPRDNGYKVYLGFGYPEPGEGAGSQIVAPADAEIAAGIEAVDALAEVPRAEDGWTVLGDDVLEAYVERAVSVLAPGSPRTARVVHTALHGVGTETVTAAFARAGFPAPVPVAEQAAPDPDFPTVAFPNPEEPGAMDLAFATARAHEGADLIVANDPDADRCAVAVPDTSADAGWRMLTGDEVGALLATHLLRRGERGVFAESIVSSTLLGTLARAAGVPHAETLTGFKWISRVPGLRYGYEEALGYCVDPEGVRDKDGITAALLVTEFASVLKEEGRTLSDALDDLAREHGLHATAQLSARVADLSLIPAAMDRLRQSPPVRLAGLTVTSADDLSLPKDGLPPTDGLRYTLGTPSPEGAGSSPEGVRGRVVVRPSGTEPKLKCYLEIVLPAGLPVPEARERATALLAELKRDVGAAAGV</sequence>
<dbReference type="InterPro" id="IPR005846">
    <property type="entry name" value="A-D-PHexomutase_a/b/a-III"/>
</dbReference>
<dbReference type="InterPro" id="IPR005844">
    <property type="entry name" value="A-D-PHexomutase_a/b/a-I"/>
</dbReference>
<comment type="caution">
    <text evidence="13">The sequence shown here is derived from an EMBL/GenBank/DDBJ whole genome shotgun (WGS) entry which is preliminary data.</text>
</comment>
<feature type="domain" description="Alpha-D-phosphohexomutase alpha/beta/alpha" evidence="11">
    <location>
        <begin position="218"/>
        <end position="318"/>
    </location>
</feature>
<evidence type="ECO:0000256" key="5">
    <source>
        <dbReference type="ARBA" id="ARBA00022842"/>
    </source>
</evidence>
<dbReference type="InterPro" id="IPR016066">
    <property type="entry name" value="A-D-PHexomutase_CS"/>
</dbReference>
<dbReference type="EC" id="5.4.2.-" evidence="13"/>
<accession>A0ABD5DYR5</accession>
<evidence type="ECO:0000313" key="13">
    <source>
        <dbReference type="EMBL" id="MDT0414239.1"/>
    </source>
</evidence>
<evidence type="ECO:0000256" key="6">
    <source>
        <dbReference type="ARBA" id="ARBA00023235"/>
    </source>
</evidence>
<feature type="domain" description="Alpha-D-phosphohexomutase alpha/beta/alpha" evidence="10">
    <location>
        <begin position="51"/>
        <end position="172"/>
    </location>
</feature>
<dbReference type="InterPro" id="IPR016055">
    <property type="entry name" value="A-D-PHexomutase_a/b/a-I/II/III"/>
</dbReference>
<evidence type="ECO:0000256" key="4">
    <source>
        <dbReference type="ARBA" id="ARBA00022723"/>
    </source>
</evidence>
<evidence type="ECO:0000313" key="14">
    <source>
        <dbReference type="Proteomes" id="UP001183607"/>
    </source>
</evidence>
<reference evidence="14" key="1">
    <citation type="submission" date="2023-07" db="EMBL/GenBank/DDBJ databases">
        <title>30 novel species of actinomycetes from the DSMZ collection.</title>
        <authorList>
            <person name="Nouioui I."/>
        </authorList>
    </citation>
    <scope>NUCLEOTIDE SEQUENCE [LARGE SCALE GENOMIC DNA]</scope>
    <source>
        <strain evidence="14">DSM 41982</strain>
    </source>
</reference>
<dbReference type="PANTHER" id="PTHR45745">
    <property type="entry name" value="PHOSPHOMANNOMUTASE 45A"/>
    <property type="match status" value="1"/>
</dbReference>
<proteinExistence type="inferred from homology"/>
<evidence type="ECO:0000259" key="10">
    <source>
        <dbReference type="Pfam" id="PF02878"/>
    </source>
</evidence>
<feature type="compositionally biased region" description="Low complexity" evidence="8">
    <location>
        <begin position="514"/>
        <end position="523"/>
    </location>
</feature>
<dbReference type="Gene3D" id="3.30.310.50">
    <property type="entry name" value="Alpha-D-phosphohexomutase, C-terminal domain"/>
    <property type="match status" value="1"/>
</dbReference>
<evidence type="ECO:0000259" key="12">
    <source>
        <dbReference type="Pfam" id="PF02880"/>
    </source>
</evidence>
<keyword evidence="6 13" id="KW-0413">Isomerase</keyword>